<dbReference type="Gene3D" id="2.60.420.10">
    <property type="entry name" value="Maltose phosphorylase, domain 3"/>
    <property type="match status" value="1"/>
</dbReference>
<dbReference type="InterPro" id="IPR008928">
    <property type="entry name" value="6-hairpin_glycosidase_sf"/>
</dbReference>
<dbReference type="InterPro" id="IPR035398">
    <property type="entry name" value="Bac_rhamnosid_C"/>
</dbReference>
<feature type="transmembrane region" description="Helical" evidence="1">
    <location>
        <begin position="487"/>
        <end position="507"/>
    </location>
</feature>
<dbReference type="GO" id="GO:0003824">
    <property type="term" value="F:catalytic activity"/>
    <property type="evidence" value="ECO:0007669"/>
    <property type="project" value="UniProtKB-ARBA"/>
</dbReference>
<feature type="transmembrane region" description="Helical" evidence="1">
    <location>
        <begin position="553"/>
        <end position="576"/>
    </location>
</feature>
<dbReference type="OrthoDB" id="10036721at2759"/>
<keyword evidence="5" id="KW-1185">Reference proteome</keyword>
<dbReference type="Proteomes" id="UP000298061">
    <property type="component" value="Unassembled WGS sequence"/>
</dbReference>
<dbReference type="GO" id="GO:0005975">
    <property type="term" value="P:carbohydrate metabolic process"/>
    <property type="evidence" value="ECO:0007669"/>
    <property type="project" value="InterPro"/>
</dbReference>
<keyword evidence="1" id="KW-1133">Transmembrane helix</keyword>
<feature type="domain" description="Alpha-L-rhamnosidase six-hairpin glycosidase" evidence="2">
    <location>
        <begin position="87"/>
        <end position="295"/>
    </location>
</feature>
<organism evidence="4 5">
    <name type="scientific">Hericium alpestre</name>
    <dbReference type="NCBI Taxonomy" id="135208"/>
    <lineage>
        <taxon>Eukaryota</taxon>
        <taxon>Fungi</taxon>
        <taxon>Dikarya</taxon>
        <taxon>Basidiomycota</taxon>
        <taxon>Agaricomycotina</taxon>
        <taxon>Agaricomycetes</taxon>
        <taxon>Russulales</taxon>
        <taxon>Hericiaceae</taxon>
        <taxon>Hericium</taxon>
    </lineage>
</organism>
<name>A0A4Y9ZSD5_9AGAM</name>
<dbReference type="InterPro" id="IPR012341">
    <property type="entry name" value="6hp_glycosidase-like_sf"/>
</dbReference>
<accession>A0A4Y9ZSD5</accession>
<dbReference type="EMBL" id="SFCI01000990">
    <property type="protein sequence ID" value="TFY77150.1"/>
    <property type="molecule type" value="Genomic_DNA"/>
</dbReference>
<proteinExistence type="predicted"/>
<sequence length="642" mass="70330">MSYDGVLHVPAPLSNGYWIQPAPSLRGGFRFLTIVLNSNDSISISNVSCSISFMPHVDNLRDYSGYFYASNPVFHDKDFLTKICAVWPGDMGVAVPTQFVSTNDLLPTRNALSTLFTAQNPTTGALPESGPPLSQQGSDTYHMWTLIGAYNYYLYSGDTDWLQGVWANYTKAVSFLENEVDSSGLMNITGLRDWARLGGGGHNAEGNALYYKVLTNSAELAGYLNETDVSTGWARNASALKMTYNSTFWVPELGMYRDNTSTTLCPQDANSMAILYNLTTLRSQASSVSKGLTANWNDIGAVAPELPDNISPFIGSLEIAAHFEADNDNAALELIRRQWGYMLYTNLSVQSTLLEGFTANGSLLYRSYQGYNYDPSYTSHSHGWSSGPTSALTFYVLGLTVTSPQGRTWSIAPHISGLSAAEGGFETALGWFGVQWNTSHGSFTLALDVPKETKGVVRLPMGDNVSLDGKPAKAEDDGSLAVQGGPFAMALGSTMGALFVGMVFDAVLYGTMTLQTYRFFHLGILDTFQLVLICHVLYYFLILHYGETDVLQYTVWSLNIEIGISVIITFLVRSFFSVRVWHLSGKNKILAVIILGQFLITDDDKKLMVQTTSQDWASVSGLGKYLIGAKLIFNVPAMSILW</sequence>
<reference evidence="4 5" key="1">
    <citation type="submission" date="2019-02" db="EMBL/GenBank/DDBJ databases">
        <title>Genome sequencing of the rare red list fungi Hericium alpestre (H. flagellum).</title>
        <authorList>
            <person name="Buettner E."/>
            <person name="Kellner H."/>
        </authorList>
    </citation>
    <scope>NUCLEOTIDE SEQUENCE [LARGE SCALE GENOMIC DNA]</scope>
    <source>
        <strain evidence="4 5">DSM 108284</strain>
    </source>
</reference>
<dbReference type="SUPFAM" id="SSF48208">
    <property type="entry name" value="Six-hairpin glycosidases"/>
    <property type="match status" value="1"/>
</dbReference>
<evidence type="ECO:0000259" key="2">
    <source>
        <dbReference type="Pfam" id="PF17389"/>
    </source>
</evidence>
<evidence type="ECO:0000256" key="1">
    <source>
        <dbReference type="SAM" id="Phobius"/>
    </source>
</evidence>
<evidence type="ECO:0008006" key="6">
    <source>
        <dbReference type="Google" id="ProtNLM"/>
    </source>
</evidence>
<keyword evidence="1" id="KW-0472">Membrane</keyword>
<comment type="caution">
    <text evidence="4">The sequence shown here is derived from an EMBL/GenBank/DDBJ whole genome shotgun (WGS) entry which is preliminary data.</text>
</comment>
<dbReference type="PANTHER" id="PTHR34987">
    <property type="entry name" value="C, PUTATIVE (AFU_ORTHOLOGUE AFUA_3G02880)-RELATED"/>
    <property type="match status" value="1"/>
</dbReference>
<evidence type="ECO:0000259" key="3">
    <source>
        <dbReference type="Pfam" id="PF17390"/>
    </source>
</evidence>
<dbReference type="Gene3D" id="1.50.10.10">
    <property type="match status" value="1"/>
</dbReference>
<dbReference type="InterPro" id="IPR035396">
    <property type="entry name" value="Bac_rhamnosid6H"/>
</dbReference>
<dbReference type="Pfam" id="PF17390">
    <property type="entry name" value="Bac_rhamnosid_C"/>
    <property type="match status" value="1"/>
</dbReference>
<protein>
    <recommendedName>
        <fullName evidence="6">Alpha-L-rhamnosidase six-hairpin glycosidase domain-containing protein</fullName>
    </recommendedName>
</protein>
<dbReference type="PANTHER" id="PTHR34987:SF6">
    <property type="entry name" value="ALPHA-L-RHAMNOSIDASE SIX-HAIRPIN GLYCOSIDASE DOMAIN-CONTAINING PROTEIN"/>
    <property type="match status" value="1"/>
</dbReference>
<dbReference type="AlphaFoldDB" id="A0A4Y9ZSD5"/>
<feature type="transmembrane region" description="Helical" evidence="1">
    <location>
        <begin position="519"/>
        <end position="541"/>
    </location>
</feature>
<evidence type="ECO:0000313" key="4">
    <source>
        <dbReference type="EMBL" id="TFY77150.1"/>
    </source>
</evidence>
<gene>
    <name evidence="4" type="ORF">EWM64_g6863</name>
</gene>
<feature type="domain" description="Alpha-L-rhamnosidase C-terminal" evidence="3">
    <location>
        <begin position="407"/>
        <end position="466"/>
    </location>
</feature>
<keyword evidence="1" id="KW-0812">Transmembrane</keyword>
<dbReference type="Pfam" id="PF17389">
    <property type="entry name" value="Bac_rhamnosid6H"/>
    <property type="match status" value="1"/>
</dbReference>
<evidence type="ECO:0000313" key="5">
    <source>
        <dbReference type="Proteomes" id="UP000298061"/>
    </source>
</evidence>
<dbReference type="STRING" id="135208.A0A4Y9ZSD5"/>